<keyword evidence="12" id="KW-1185">Reference proteome</keyword>
<evidence type="ECO:0000259" key="10">
    <source>
        <dbReference type="PROSITE" id="PS50850"/>
    </source>
</evidence>
<dbReference type="PROSITE" id="PS00217">
    <property type="entry name" value="SUGAR_TRANSPORT_2"/>
    <property type="match status" value="1"/>
</dbReference>
<name>A0A7X9X5L0_9BURK</name>
<keyword evidence="6" id="KW-0769">Symport</keyword>
<feature type="domain" description="Major facilitator superfamily (MFS) profile" evidence="10">
    <location>
        <begin position="21"/>
        <end position="428"/>
    </location>
</feature>
<dbReference type="PROSITE" id="PS50850">
    <property type="entry name" value="MFS"/>
    <property type="match status" value="1"/>
</dbReference>
<feature type="transmembrane region" description="Helical" evidence="9">
    <location>
        <begin position="371"/>
        <end position="395"/>
    </location>
</feature>
<evidence type="ECO:0000256" key="2">
    <source>
        <dbReference type="ARBA" id="ARBA00008240"/>
    </source>
</evidence>
<feature type="transmembrane region" description="Helical" evidence="9">
    <location>
        <begin position="117"/>
        <end position="138"/>
    </location>
</feature>
<dbReference type="PANTHER" id="PTHR43528:SF3">
    <property type="entry name" value="CITRATE-PROTON SYMPORTER"/>
    <property type="match status" value="1"/>
</dbReference>
<dbReference type="PANTHER" id="PTHR43528">
    <property type="entry name" value="ALPHA-KETOGLUTARATE PERMEASE"/>
    <property type="match status" value="1"/>
</dbReference>
<feature type="transmembrane region" description="Helical" evidence="9">
    <location>
        <begin position="401"/>
        <end position="422"/>
    </location>
</feature>
<dbReference type="PROSITE" id="PS00216">
    <property type="entry name" value="SUGAR_TRANSPORT_1"/>
    <property type="match status" value="1"/>
</dbReference>
<dbReference type="InterPro" id="IPR020846">
    <property type="entry name" value="MFS_dom"/>
</dbReference>
<dbReference type="Pfam" id="PF07690">
    <property type="entry name" value="MFS_1"/>
    <property type="match status" value="1"/>
</dbReference>
<evidence type="ECO:0000256" key="1">
    <source>
        <dbReference type="ARBA" id="ARBA00004651"/>
    </source>
</evidence>
<evidence type="ECO:0000256" key="5">
    <source>
        <dbReference type="ARBA" id="ARBA00022692"/>
    </source>
</evidence>
<feature type="transmembrane region" description="Helical" evidence="9">
    <location>
        <begin position="58"/>
        <end position="81"/>
    </location>
</feature>
<feature type="transmembrane region" description="Helical" evidence="9">
    <location>
        <begin position="193"/>
        <end position="212"/>
    </location>
</feature>
<evidence type="ECO:0000256" key="7">
    <source>
        <dbReference type="ARBA" id="ARBA00022989"/>
    </source>
</evidence>
<keyword evidence="8 9" id="KW-0472">Membrane</keyword>
<feature type="transmembrane region" description="Helical" evidence="9">
    <location>
        <begin position="308"/>
        <end position="328"/>
    </location>
</feature>
<evidence type="ECO:0000313" key="11">
    <source>
        <dbReference type="EMBL" id="NML31860.1"/>
    </source>
</evidence>
<feature type="transmembrane region" description="Helical" evidence="9">
    <location>
        <begin position="280"/>
        <end position="301"/>
    </location>
</feature>
<dbReference type="GO" id="GO:0005886">
    <property type="term" value="C:plasma membrane"/>
    <property type="evidence" value="ECO:0007669"/>
    <property type="project" value="UniProtKB-SubCell"/>
</dbReference>
<comment type="caution">
    <text evidence="11">The sequence shown here is derived from an EMBL/GenBank/DDBJ whole genome shotgun (WGS) entry which is preliminary data.</text>
</comment>
<evidence type="ECO:0000256" key="9">
    <source>
        <dbReference type="SAM" id="Phobius"/>
    </source>
</evidence>
<dbReference type="GO" id="GO:0015293">
    <property type="term" value="F:symporter activity"/>
    <property type="evidence" value="ECO:0007669"/>
    <property type="project" value="UniProtKB-KW"/>
</dbReference>
<keyword evidence="3" id="KW-0813">Transport</keyword>
<evidence type="ECO:0000256" key="6">
    <source>
        <dbReference type="ARBA" id="ARBA00022847"/>
    </source>
</evidence>
<dbReference type="InterPro" id="IPR036259">
    <property type="entry name" value="MFS_trans_sf"/>
</dbReference>
<dbReference type="EMBL" id="JABBFZ010000006">
    <property type="protein sequence ID" value="NML31860.1"/>
    <property type="molecule type" value="Genomic_DNA"/>
</dbReference>
<comment type="subcellular location">
    <subcellularLocation>
        <location evidence="1">Cell membrane</location>
        <topology evidence="1">Multi-pass membrane protein</topology>
    </subcellularLocation>
</comment>
<evidence type="ECO:0000256" key="3">
    <source>
        <dbReference type="ARBA" id="ARBA00022448"/>
    </source>
</evidence>
<accession>A0A7X9X5L0</accession>
<feature type="transmembrane region" description="Helical" evidence="9">
    <location>
        <begin position="240"/>
        <end position="260"/>
    </location>
</feature>
<evidence type="ECO:0000256" key="4">
    <source>
        <dbReference type="ARBA" id="ARBA00022475"/>
    </source>
</evidence>
<reference evidence="11 12" key="1">
    <citation type="submission" date="2020-04" db="EMBL/GenBank/DDBJ databases">
        <title>Paraburkholderia sp. G-4-1-8 isolated from soil.</title>
        <authorList>
            <person name="Dahal R.H."/>
        </authorList>
    </citation>
    <scope>NUCLEOTIDE SEQUENCE [LARGE SCALE GENOMIC DNA]</scope>
    <source>
        <strain evidence="11 12">G-4-1-8</strain>
    </source>
</reference>
<dbReference type="AlphaFoldDB" id="A0A7X9X5L0"/>
<dbReference type="FunFam" id="1.20.1250.20:FF:000001">
    <property type="entry name" value="Dicarboxylate MFS transporter"/>
    <property type="match status" value="1"/>
</dbReference>
<feature type="transmembrane region" description="Helical" evidence="9">
    <location>
        <begin position="159"/>
        <end position="181"/>
    </location>
</feature>
<dbReference type="SUPFAM" id="SSF103473">
    <property type="entry name" value="MFS general substrate transporter"/>
    <property type="match status" value="1"/>
</dbReference>
<keyword evidence="7 9" id="KW-1133">Transmembrane helix</keyword>
<protein>
    <submittedName>
        <fullName evidence="11">MFS transporter</fullName>
    </submittedName>
</protein>
<keyword evidence="5 9" id="KW-0812">Transmembrane</keyword>
<dbReference type="Gene3D" id="1.20.1250.20">
    <property type="entry name" value="MFS general substrate transporter like domains"/>
    <property type="match status" value="1"/>
</dbReference>
<dbReference type="Proteomes" id="UP000583127">
    <property type="component" value="Unassembled WGS sequence"/>
</dbReference>
<dbReference type="InterPro" id="IPR051084">
    <property type="entry name" value="H+-coupled_symporters"/>
</dbReference>
<comment type="similarity">
    <text evidence="2">Belongs to the major facilitator superfamily. Metabolite:H+ Symporter (MHS) family (TC 2.A.1.6) family.</text>
</comment>
<evidence type="ECO:0000256" key="8">
    <source>
        <dbReference type="ARBA" id="ARBA00023136"/>
    </source>
</evidence>
<feature type="transmembrane region" description="Helical" evidence="9">
    <location>
        <begin position="21"/>
        <end position="46"/>
    </location>
</feature>
<dbReference type="InterPro" id="IPR011701">
    <property type="entry name" value="MFS"/>
</dbReference>
<keyword evidence="4" id="KW-1003">Cell membrane</keyword>
<feature type="transmembrane region" description="Helical" evidence="9">
    <location>
        <begin position="334"/>
        <end position="359"/>
    </location>
</feature>
<dbReference type="RefSeq" id="WP_169498111.1">
    <property type="nucleotide sequence ID" value="NZ_JABBFZ010000006.1"/>
</dbReference>
<feature type="transmembrane region" description="Helical" evidence="9">
    <location>
        <begin position="93"/>
        <end position="111"/>
    </location>
</feature>
<dbReference type="InterPro" id="IPR005829">
    <property type="entry name" value="Sugar_transporter_CS"/>
</dbReference>
<evidence type="ECO:0000313" key="12">
    <source>
        <dbReference type="Proteomes" id="UP000583127"/>
    </source>
</evidence>
<proteinExistence type="inferred from homology"/>
<gene>
    <name evidence="11" type="ORF">HHL14_13560</name>
</gene>
<organism evidence="11 12">
    <name type="scientific">Paraburkholderia antibiotica</name>
    <dbReference type="NCBI Taxonomy" id="2728839"/>
    <lineage>
        <taxon>Bacteria</taxon>
        <taxon>Pseudomonadati</taxon>
        <taxon>Pseudomonadota</taxon>
        <taxon>Betaproteobacteria</taxon>
        <taxon>Burkholderiales</taxon>
        <taxon>Burkholderiaceae</taxon>
        <taxon>Paraburkholderia</taxon>
    </lineage>
</organism>
<sequence>MQTVTARGEVVSSKHEASRGAVVAAVIGNALEFYDFTVYAFFAAIIGREFFPADSALGALLLSVAAFGVGFLARPLGGIVIGRYADRAGRKPAMLLTLALMAVGMAIIAFAPPYASIGLAAPGLIVLARLIQGFAWGGEAGPTTSFLVETAPAGKRARYASWQVVSQGLAVLVAGTIGVLASASLSAEHMQAWGWRIPFVLGLAVIPVGLILRRNMHETGSPAGTAPSFAAATASMQGRYWKCVTLATLIIIPSTVTVYVNNYMTSYALTLLHFPMTMSIAVTMMVGACMVVAALTGGMLADRFGRKVVMIVPCALLMLVAYPAFVVLNSWHSLITLFAVPAVLALLTGSHAAAVITIIPETFPKVLRSTGLSISYAIAATVFGGSTQFVVTWLLRVTGNPLSPAFYIIGACALGLLGMTLLNETRDAALD</sequence>